<keyword evidence="4 6" id="KW-0378">Hydrolase</keyword>
<dbReference type="Gene3D" id="2.40.10.10">
    <property type="entry name" value="Trypsin-like serine proteases"/>
    <property type="match status" value="2"/>
</dbReference>
<dbReference type="PANTHER" id="PTHR15462">
    <property type="entry name" value="SERINE PROTEASE"/>
    <property type="match status" value="1"/>
</dbReference>
<feature type="signal peptide" evidence="6">
    <location>
        <begin position="1"/>
        <end position="33"/>
    </location>
</feature>
<evidence type="ECO:0000256" key="3">
    <source>
        <dbReference type="ARBA" id="ARBA00022729"/>
    </source>
</evidence>
<dbReference type="InterPro" id="IPR008256">
    <property type="entry name" value="Peptidase_S1B"/>
</dbReference>
<dbReference type="InterPro" id="IPR000126">
    <property type="entry name" value="V8_ser_AS"/>
</dbReference>
<accession>A0A418MQY7</accession>
<evidence type="ECO:0000256" key="2">
    <source>
        <dbReference type="ARBA" id="ARBA00022670"/>
    </source>
</evidence>
<dbReference type="PANTHER" id="PTHR15462:SF8">
    <property type="entry name" value="SERINE PROTEASE"/>
    <property type="match status" value="1"/>
</dbReference>
<dbReference type="OrthoDB" id="1855925at2"/>
<dbReference type="InterPro" id="IPR043504">
    <property type="entry name" value="Peptidase_S1_PA_chymotrypsin"/>
</dbReference>
<dbReference type="SUPFAM" id="SSF50494">
    <property type="entry name" value="Trypsin-like serine proteases"/>
    <property type="match status" value="1"/>
</dbReference>
<gene>
    <name evidence="9" type="ORF">D2L64_20625</name>
</gene>
<keyword evidence="3 6" id="KW-0732">Signal</keyword>
<sequence length="355" mass="36051">MSPTPSTVIRLQILLAAGLTAVLTSTAVAPAAAATTTGTPASTAASGTVAKPDAHGAVADSGAVPAAAASTALRGTDSTRGAGSPGGAGNGKAGPGGLRSDAGFARTPDNRTSPGIQSVIGTDNRVRVNPTTVYPSSAIVQIVRTTNGSTWGCTGWLYGPSIIATAGHCVHPGGGANGGGGNGFYPRGDFQIIPGRNGAATPYGTCTATQLLSVTNWTQSGDETNDYGAIRLSCAAGNTTGWFGLWWQSATLTGTATTVSGYPCDKPFGEQWRHAGQTVQVTHDRQVFYQNDTFGCQSGSPVYQTRAAGSAFCTGQCVMAIHAYGVHGSAPHSTNNHGTRITESVFNNLITWRNS</sequence>
<reference evidence="9 10" key="1">
    <citation type="submission" date="2018-08" db="EMBL/GenBank/DDBJ databases">
        <title>Jishengella sp. nov., isolated from a root of Azadirachta indica A. Juss. var. siamensis Valenton.</title>
        <authorList>
            <person name="Kuncharoen N."/>
            <person name="Tanasupawat S."/>
            <person name="Kudo T."/>
            <person name="Ohkuma M."/>
        </authorList>
    </citation>
    <scope>NUCLEOTIDE SEQUENCE [LARGE SCALE GENOMIC DNA]</scope>
    <source>
        <strain evidence="9 10">AZ1-13</strain>
    </source>
</reference>
<keyword evidence="2 6" id="KW-0645">Protease</keyword>
<dbReference type="EC" id="3.4.21.-" evidence="6"/>
<dbReference type="EMBL" id="QXEC01000022">
    <property type="protein sequence ID" value="RIV36045.1"/>
    <property type="molecule type" value="Genomic_DNA"/>
</dbReference>
<evidence type="ECO:0000313" key="9">
    <source>
        <dbReference type="EMBL" id="RIV36045.1"/>
    </source>
</evidence>
<evidence type="ECO:0000256" key="4">
    <source>
        <dbReference type="ARBA" id="ARBA00022801"/>
    </source>
</evidence>
<evidence type="ECO:0000256" key="5">
    <source>
        <dbReference type="ARBA" id="ARBA00022825"/>
    </source>
</evidence>
<dbReference type="RefSeq" id="WP_119578857.1">
    <property type="nucleotide sequence ID" value="NZ_QXEC01000022.1"/>
</dbReference>
<dbReference type="GO" id="GO:0006508">
    <property type="term" value="P:proteolysis"/>
    <property type="evidence" value="ECO:0007669"/>
    <property type="project" value="UniProtKB-KW"/>
</dbReference>
<comment type="similarity">
    <text evidence="1 6">Belongs to the peptidase S1B family.</text>
</comment>
<feature type="compositionally biased region" description="Gly residues" evidence="7">
    <location>
        <begin position="83"/>
        <end position="97"/>
    </location>
</feature>
<keyword evidence="10" id="KW-1185">Reference proteome</keyword>
<evidence type="ECO:0000256" key="7">
    <source>
        <dbReference type="SAM" id="MobiDB-lite"/>
    </source>
</evidence>
<dbReference type="AlphaFoldDB" id="A0A418MQY7"/>
<evidence type="ECO:0000259" key="8">
    <source>
        <dbReference type="Pfam" id="PF00089"/>
    </source>
</evidence>
<evidence type="ECO:0000313" key="10">
    <source>
        <dbReference type="Proteomes" id="UP000283832"/>
    </source>
</evidence>
<dbReference type="PROSITE" id="PS00673">
    <property type="entry name" value="V8_SER"/>
    <property type="match status" value="1"/>
</dbReference>
<feature type="region of interest" description="Disordered" evidence="7">
    <location>
        <begin position="69"/>
        <end position="123"/>
    </location>
</feature>
<dbReference type="GO" id="GO:0004252">
    <property type="term" value="F:serine-type endopeptidase activity"/>
    <property type="evidence" value="ECO:0007669"/>
    <property type="project" value="InterPro"/>
</dbReference>
<feature type="chain" id="PRO_5018820969" description="Serine protease" evidence="6">
    <location>
        <begin position="34"/>
        <end position="355"/>
    </location>
</feature>
<keyword evidence="5 6" id="KW-0720">Serine protease</keyword>
<dbReference type="InterPro" id="IPR001254">
    <property type="entry name" value="Trypsin_dom"/>
</dbReference>
<dbReference type="InterPro" id="IPR009003">
    <property type="entry name" value="Peptidase_S1_PA"/>
</dbReference>
<feature type="domain" description="Peptidase S1" evidence="8">
    <location>
        <begin position="140"/>
        <end position="341"/>
    </location>
</feature>
<dbReference type="InterPro" id="IPR050966">
    <property type="entry name" value="Glutamyl_endopeptidase"/>
</dbReference>
<comment type="caution">
    <text evidence="9">The sequence shown here is derived from an EMBL/GenBank/DDBJ whole genome shotgun (WGS) entry which is preliminary data.</text>
</comment>
<dbReference type="Proteomes" id="UP000283832">
    <property type="component" value="Unassembled WGS sequence"/>
</dbReference>
<dbReference type="Pfam" id="PF00089">
    <property type="entry name" value="Trypsin"/>
    <property type="match status" value="1"/>
</dbReference>
<organism evidence="9 10">
    <name type="scientific">Micromonospora radicis</name>
    <dbReference type="NCBI Taxonomy" id="1894971"/>
    <lineage>
        <taxon>Bacteria</taxon>
        <taxon>Bacillati</taxon>
        <taxon>Actinomycetota</taxon>
        <taxon>Actinomycetes</taxon>
        <taxon>Micromonosporales</taxon>
        <taxon>Micromonosporaceae</taxon>
        <taxon>Micromonospora</taxon>
    </lineage>
</organism>
<protein>
    <recommendedName>
        <fullName evidence="6">Serine protease</fullName>
        <ecNumber evidence="6">3.4.21.-</ecNumber>
    </recommendedName>
</protein>
<name>A0A418MQY7_9ACTN</name>
<dbReference type="PRINTS" id="PR00839">
    <property type="entry name" value="V8PROTEASE"/>
</dbReference>
<evidence type="ECO:0000256" key="6">
    <source>
        <dbReference type="RuleBase" id="RU004296"/>
    </source>
</evidence>
<evidence type="ECO:0000256" key="1">
    <source>
        <dbReference type="ARBA" id="ARBA00008764"/>
    </source>
</evidence>
<proteinExistence type="inferred from homology"/>
<feature type="compositionally biased region" description="Polar residues" evidence="7">
    <location>
        <begin position="110"/>
        <end position="121"/>
    </location>
</feature>